<evidence type="ECO:0000313" key="1">
    <source>
        <dbReference type="EMBL" id="MCD9639399.1"/>
    </source>
</evidence>
<comment type="caution">
    <text evidence="1">The sequence shown here is derived from an EMBL/GenBank/DDBJ whole genome shotgun (WGS) entry which is preliminary data.</text>
</comment>
<sequence length="113" mass="13214">MTPVKRRFLGAKRRPIAREKQKMGTKDEKLVETRETPVEHRLNTVNWARGKRRSRYKASGHCLDQHFIGSSWVKTGETPVWCQMSVVYPVFCTAPTTHRHFMGLHLRFIDIPP</sequence>
<proteinExistence type="predicted"/>
<keyword evidence="2" id="KW-1185">Reference proteome</keyword>
<protein>
    <submittedName>
        <fullName evidence="1">Uncharacterized protein</fullName>
    </submittedName>
</protein>
<organism evidence="1 2">
    <name type="scientific">Datura stramonium</name>
    <name type="common">Jimsonweed</name>
    <name type="synonym">Common thornapple</name>
    <dbReference type="NCBI Taxonomy" id="4076"/>
    <lineage>
        <taxon>Eukaryota</taxon>
        <taxon>Viridiplantae</taxon>
        <taxon>Streptophyta</taxon>
        <taxon>Embryophyta</taxon>
        <taxon>Tracheophyta</taxon>
        <taxon>Spermatophyta</taxon>
        <taxon>Magnoliopsida</taxon>
        <taxon>eudicotyledons</taxon>
        <taxon>Gunneridae</taxon>
        <taxon>Pentapetalae</taxon>
        <taxon>asterids</taxon>
        <taxon>lamiids</taxon>
        <taxon>Solanales</taxon>
        <taxon>Solanaceae</taxon>
        <taxon>Solanoideae</taxon>
        <taxon>Datureae</taxon>
        <taxon>Datura</taxon>
    </lineage>
</organism>
<reference evidence="1 2" key="1">
    <citation type="journal article" date="2021" name="BMC Genomics">
        <title>Datura genome reveals duplications of psychoactive alkaloid biosynthetic genes and high mutation rate following tissue culture.</title>
        <authorList>
            <person name="Rajewski A."/>
            <person name="Carter-House D."/>
            <person name="Stajich J."/>
            <person name="Litt A."/>
        </authorList>
    </citation>
    <scope>NUCLEOTIDE SEQUENCE [LARGE SCALE GENOMIC DNA]</scope>
    <source>
        <strain evidence="1">AR-01</strain>
    </source>
</reference>
<gene>
    <name evidence="1" type="ORF">HAX54_023911</name>
</gene>
<feature type="non-terminal residue" evidence="1">
    <location>
        <position position="113"/>
    </location>
</feature>
<name>A0ABS8UZL0_DATST</name>
<accession>A0ABS8UZL0</accession>
<evidence type="ECO:0000313" key="2">
    <source>
        <dbReference type="Proteomes" id="UP000823775"/>
    </source>
</evidence>
<dbReference type="Proteomes" id="UP000823775">
    <property type="component" value="Unassembled WGS sequence"/>
</dbReference>
<dbReference type="EMBL" id="JACEIK010002900">
    <property type="protein sequence ID" value="MCD9639399.1"/>
    <property type="molecule type" value="Genomic_DNA"/>
</dbReference>